<accession>A0A0G0SVR7</accession>
<evidence type="ECO:0000256" key="2">
    <source>
        <dbReference type="SAM" id="Phobius"/>
    </source>
</evidence>
<evidence type="ECO:0000313" key="3">
    <source>
        <dbReference type="EMBL" id="KKR29677.1"/>
    </source>
</evidence>
<dbReference type="AlphaFoldDB" id="A0A0G0SVR7"/>
<evidence type="ECO:0000313" key="4">
    <source>
        <dbReference type="Proteomes" id="UP000034793"/>
    </source>
</evidence>
<gene>
    <name evidence="3" type="ORF">UT61_C0025G0009</name>
</gene>
<comment type="caution">
    <text evidence="3">The sequence shown here is derived from an EMBL/GenBank/DDBJ whole genome shotgun (WGS) entry which is preliminary data.</text>
</comment>
<keyword evidence="2" id="KW-0812">Transmembrane</keyword>
<proteinExistence type="predicted"/>
<dbReference type="EMBL" id="LBXL01000025">
    <property type="protein sequence ID" value="KKR29677.1"/>
    <property type="molecule type" value="Genomic_DNA"/>
</dbReference>
<name>A0A0G0SVR7_9BACT</name>
<feature type="transmembrane region" description="Helical" evidence="2">
    <location>
        <begin position="6"/>
        <end position="23"/>
    </location>
</feature>
<keyword evidence="2" id="KW-1133">Transmembrane helix</keyword>
<organism evidence="3 4">
    <name type="scientific">Candidatus Woesebacteria bacterium GW2011_GWA1_39_8</name>
    <dbReference type="NCBI Taxonomy" id="1618552"/>
    <lineage>
        <taxon>Bacteria</taxon>
        <taxon>Candidatus Woeseibacteriota</taxon>
    </lineage>
</organism>
<reference evidence="3 4" key="1">
    <citation type="journal article" date="2015" name="Nature">
        <title>rRNA introns, odd ribosomes, and small enigmatic genomes across a large radiation of phyla.</title>
        <authorList>
            <person name="Brown C.T."/>
            <person name="Hug L.A."/>
            <person name="Thomas B.C."/>
            <person name="Sharon I."/>
            <person name="Castelle C.J."/>
            <person name="Singh A."/>
            <person name="Wilkins M.J."/>
            <person name="Williams K.H."/>
            <person name="Banfield J.F."/>
        </authorList>
    </citation>
    <scope>NUCLEOTIDE SEQUENCE [LARGE SCALE GENOMIC DNA]</scope>
</reference>
<evidence type="ECO:0000256" key="1">
    <source>
        <dbReference type="SAM" id="MobiDB-lite"/>
    </source>
</evidence>
<dbReference type="Proteomes" id="UP000034793">
    <property type="component" value="Unassembled WGS sequence"/>
</dbReference>
<protein>
    <submittedName>
        <fullName evidence="3">Uncharacterized protein</fullName>
    </submittedName>
</protein>
<sequence length="143" mass="16096">MKNLNTWLYLGGGLLLAAVLYFTRDKWMPVLGLGKKEEEKKEPETVSKPEKPKETLVEEKPKDKPKPDRPQEEKPTLKRIAYTIVDKTPLYDSKGGIKTYLAKGTLAGTIIGERDGYFILQGDTTVNKYSVSVKSIPVRLART</sequence>
<feature type="compositionally biased region" description="Basic and acidic residues" evidence="1">
    <location>
        <begin position="34"/>
        <end position="76"/>
    </location>
</feature>
<keyword evidence="2" id="KW-0472">Membrane</keyword>
<feature type="region of interest" description="Disordered" evidence="1">
    <location>
        <begin position="33"/>
        <end position="78"/>
    </location>
</feature>